<comment type="caution">
    <text evidence="6">The sequence shown here is derived from an EMBL/GenBank/DDBJ whole genome shotgun (WGS) entry which is preliminary data.</text>
</comment>
<keyword evidence="4 6" id="KW-0067">ATP-binding</keyword>
<dbReference type="InterPro" id="IPR003593">
    <property type="entry name" value="AAA+_ATPase"/>
</dbReference>
<comment type="similarity">
    <text evidence="1">Belongs to the ABC transporter superfamily.</text>
</comment>
<evidence type="ECO:0000313" key="6">
    <source>
        <dbReference type="EMBL" id="OQX00549.1"/>
    </source>
</evidence>
<name>A0A1Y1Q9Q9_9GAMM</name>
<evidence type="ECO:0000313" key="7">
    <source>
        <dbReference type="Proteomes" id="UP000192491"/>
    </source>
</evidence>
<evidence type="ECO:0000256" key="2">
    <source>
        <dbReference type="ARBA" id="ARBA00022448"/>
    </source>
</evidence>
<dbReference type="InterPro" id="IPR027417">
    <property type="entry name" value="P-loop_NTPase"/>
</dbReference>
<proteinExistence type="inferred from homology"/>
<reference evidence="6 7" key="1">
    <citation type="submission" date="2017-01" db="EMBL/GenBank/DDBJ databases">
        <title>Novel large sulfur bacteria in the metagenomes of groundwater-fed chemosynthetic microbial mats in the Lake Huron basin.</title>
        <authorList>
            <person name="Sharrar A.M."/>
            <person name="Flood B.E."/>
            <person name="Bailey J.V."/>
            <person name="Jones D.S."/>
            <person name="Biddanda B."/>
            <person name="Ruberg S.A."/>
            <person name="Marcus D.N."/>
            <person name="Dick G.J."/>
        </authorList>
    </citation>
    <scope>NUCLEOTIDE SEQUENCE [LARGE SCALE GENOMIC DNA]</scope>
    <source>
        <strain evidence="6">A8</strain>
    </source>
</reference>
<gene>
    <name evidence="6" type="ORF">BWK73_48150</name>
</gene>
<organism evidence="6 7">
    <name type="scientific">Thiothrix lacustris</name>
    <dbReference type="NCBI Taxonomy" id="525917"/>
    <lineage>
        <taxon>Bacteria</taxon>
        <taxon>Pseudomonadati</taxon>
        <taxon>Pseudomonadota</taxon>
        <taxon>Gammaproteobacteria</taxon>
        <taxon>Thiotrichales</taxon>
        <taxon>Thiotrichaceae</taxon>
        <taxon>Thiothrix</taxon>
    </lineage>
</organism>
<dbReference type="InterPro" id="IPR003439">
    <property type="entry name" value="ABC_transporter-like_ATP-bd"/>
</dbReference>
<keyword evidence="3" id="KW-0547">Nucleotide-binding</keyword>
<feature type="domain" description="ABC transporter" evidence="5">
    <location>
        <begin position="9"/>
        <end position="238"/>
    </location>
</feature>
<dbReference type="PANTHER" id="PTHR43335:SF4">
    <property type="entry name" value="ABC TRANSPORTER, ATP-BINDING PROTEIN"/>
    <property type="match status" value="1"/>
</dbReference>
<dbReference type="Pfam" id="PF00005">
    <property type="entry name" value="ABC_tran"/>
    <property type="match status" value="1"/>
</dbReference>
<keyword evidence="2" id="KW-0813">Transport</keyword>
<dbReference type="STRING" id="1123401.GCA_000621325_01405"/>
<dbReference type="EMBL" id="MTEJ01000637">
    <property type="protein sequence ID" value="OQX00549.1"/>
    <property type="molecule type" value="Genomic_DNA"/>
</dbReference>
<accession>A0A1Y1Q9Q9</accession>
<dbReference type="Proteomes" id="UP000192491">
    <property type="component" value="Unassembled WGS sequence"/>
</dbReference>
<evidence type="ECO:0000259" key="5">
    <source>
        <dbReference type="PROSITE" id="PS50893"/>
    </source>
</evidence>
<dbReference type="PROSITE" id="PS50893">
    <property type="entry name" value="ABC_TRANSPORTER_2"/>
    <property type="match status" value="1"/>
</dbReference>
<dbReference type="GO" id="GO:0016887">
    <property type="term" value="F:ATP hydrolysis activity"/>
    <property type="evidence" value="ECO:0007669"/>
    <property type="project" value="InterPro"/>
</dbReference>
<dbReference type="PANTHER" id="PTHR43335">
    <property type="entry name" value="ABC TRANSPORTER, ATP-BINDING PROTEIN"/>
    <property type="match status" value="1"/>
</dbReference>
<dbReference type="AlphaFoldDB" id="A0A1Y1Q9Q9"/>
<protein>
    <submittedName>
        <fullName evidence="6">Multidrug ABC transporter ATP-binding protein</fullName>
    </submittedName>
</protein>
<dbReference type="SUPFAM" id="SSF52540">
    <property type="entry name" value="P-loop containing nucleoside triphosphate hydrolases"/>
    <property type="match status" value="1"/>
</dbReference>
<evidence type="ECO:0000256" key="1">
    <source>
        <dbReference type="ARBA" id="ARBA00005417"/>
    </source>
</evidence>
<evidence type="ECO:0000256" key="3">
    <source>
        <dbReference type="ARBA" id="ARBA00022741"/>
    </source>
</evidence>
<evidence type="ECO:0000256" key="4">
    <source>
        <dbReference type="ARBA" id="ARBA00022840"/>
    </source>
</evidence>
<sequence>MINHQDRLISAIGLSRYYSEHCAVNNLDIVLDKGEVLGLLGPNGAGKSTTMQLLTGNLAPSTGEIKINGIDLLDEPRKAKQQLGYLPEQPPVYRDLTVSEYLHYCACLRNVPSAQCRNAVDYARERCGLQAVSQRLIGNLSKGFRQRVGIAQAILHNPAVVILDEPTVGLDPIQIREIRSLIRELGKDHGIILSTHILPEVQAVCDRVQILNRGKTVFNGTLDGVESLEKVFFDLIFREEALDDAQQEVAA</sequence>
<dbReference type="GO" id="GO:0005524">
    <property type="term" value="F:ATP binding"/>
    <property type="evidence" value="ECO:0007669"/>
    <property type="project" value="UniProtKB-KW"/>
</dbReference>
<dbReference type="Gene3D" id="3.40.50.300">
    <property type="entry name" value="P-loop containing nucleotide triphosphate hydrolases"/>
    <property type="match status" value="1"/>
</dbReference>
<dbReference type="SMART" id="SM00382">
    <property type="entry name" value="AAA"/>
    <property type="match status" value="1"/>
</dbReference>